<dbReference type="InterPro" id="IPR036237">
    <property type="entry name" value="Xyl_isomerase-like_sf"/>
</dbReference>
<proteinExistence type="predicted"/>
<feature type="domain" description="Xylose isomerase-like TIM barrel" evidence="1">
    <location>
        <begin position="25"/>
        <end position="254"/>
    </location>
</feature>
<sequence length="265" mass="30209">MKLYASSTLLWGKSIDDIGATTSYYGLHGIELWAEQIWYSKMTVREIKRMLKRYNLEVSFHAASWDLNICSLNEGIRKQSMDEVVQSFALAASIGATNVTVHPGKRTLSEDWTLWHIRKLEESLDFLEEAAATFGVTMSLELMEVKKKEFVTSGQQMTPFLFNRSEHVQATFDAAHISLDKNIVAEFEQMTRVNKIHLSDSTSSIYHVALGEGELELEPFLGRIRDSELPVVLEGYDASEESELLKKHAHYMKAYTEKNMEEVTS</sequence>
<dbReference type="InterPro" id="IPR050312">
    <property type="entry name" value="IolE/XylAMocC-like"/>
</dbReference>
<dbReference type="AlphaFoldDB" id="W4QHL7"/>
<dbReference type="PANTHER" id="PTHR12110:SF21">
    <property type="entry name" value="XYLOSE ISOMERASE-LIKE TIM BARREL DOMAIN-CONTAINING PROTEIN"/>
    <property type="match status" value="1"/>
</dbReference>
<comment type="caution">
    <text evidence="2">The sequence shown here is derived from an EMBL/GenBank/DDBJ whole genome shotgun (WGS) entry which is preliminary data.</text>
</comment>
<dbReference type="STRING" id="1236971.JCM9152_2864"/>
<dbReference type="InterPro" id="IPR013022">
    <property type="entry name" value="Xyl_isomerase-like_TIM-brl"/>
</dbReference>
<evidence type="ECO:0000313" key="3">
    <source>
        <dbReference type="Proteomes" id="UP000018895"/>
    </source>
</evidence>
<dbReference type="SUPFAM" id="SSF51658">
    <property type="entry name" value="Xylose isomerase-like"/>
    <property type="match status" value="1"/>
</dbReference>
<reference evidence="2" key="1">
    <citation type="journal article" date="2014" name="Genome Announc.">
        <title>Draft Genome Sequences of Three Alkaliphilic Bacillus Strains, Bacillus wakoensis JCM 9140T, Bacillus akibai JCM 9157T, and Bacillus hemicellulosilyticus JCM 9152T.</title>
        <authorList>
            <person name="Yuki M."/>
            <person name="Oshima K."/>
            <person name="Suda W."/>
            <person name="Oshida Y."/>
            <person name="Kitamura K."/>
            <person name="Iida T."/>
            <person name="Hattori M."/>
            <person name="Ohkuma M."/>
        </authorList>
    </citation>
    <scope>NUCLEOTIDE SEQUENCE [LARGE SCALE GENOMIC DNA]</scope>
    <source>
        <strain evidence="2">JCM 9152</strain>
    </source>
</reference>
<dbReference type="OrthoDB" id="110795at2"/>
<dbReference type="Gene3D" id="3.20.20.150">
    <property type="entry name" value="Divalent-metal-dependent TIM barrel enzymes"/>
    <property type="match status" value="1"/>
</dbReference>
<gene>
    <name evidence="2" type="ORF">JCM9152_2864</name>
</gene>
<dbReference type="Pfam" id="PF01261">
    <property type="entry name" value="AP_endonuc_2"/>
    <property type="match status" value="1"/>
</dbReference>
<dbReference type="EMBL" id="BAUU01000019">
    <property type="protein sequence ID" value="GAE31397.1"/>
    <property type="molecule type" value="Genomic_DNA"/>
</dbReference>
<evidence type="ECO:0000259" key="1">
    <source>
        <dbReference type="Pfam" id="PF01261"/>
    </source>
</evidence>
<name>W4QHL7_9BACI</name>
<dbReference type="PANTHER" id="PTHR12110">
    <property type="entry name" value="HYDROXYPYRUVATE ISOMERASE"/>
    <property type="match status" value="1"/>
</dbReference>
<accession>W4QHL7</accession>
<dbReference type="GO" id="GO:0016853">
    <property type="term" value="F:isomerase activity"/>
    <property type="evidence" value="ECO:0007669"/>
    <property type="project" value="UniProtKB-KW"/>
</dbReference>
<evidence type="ECO:0000313" key="2">
    <source>
        <dbReference type="EMBL" id="GAE31397.1"/>
    </source>
</evidence>
<keyword evidence="3" id="KW-1185">Reference proteome</keyword>
<dbReference type="RefSeq" id="WP_035344981.1">
    <property type="nucleotide sequence ID" value="NZ_BAUU01000019.1"/>
</dbReference>
<dbReference type="Proteomes" id="UP000018895">
    <property type="component" value="Unassembled WGS sequence"/>
</dbReference>
<protein>
    <submittedName>
        <fullName evidence="2">Sugar phosphate isomerase/epimerase</fullName>
    </submittedName>
</protein>
<keyword evidence="2" id="KW-0413">Isomerase</keyword>
<organism evidence="2 3">
    <name type="scientific">Halalkalibacter hemicellulosilyticusJCM 9152</name>
    <dbReference type="NCBI Taxonomy" id="1236971"/>
    <lineage>
        <taxon>Bacteria</taxon>
        <taxon>Bacillati</taxon>
        <taxon>Bacillota</taxon>
        <taxon>Bacilli</taxon>
        <taxon>Bacillales</taxon>
        <taxon>Bacillaceae</taxon>
        <taxon>Halalkalibacter</taxon>
    </lineage>
</organism>